<proteinExistence type="predicted"/>
<gene>
    <name evidence="3" type="ORF">B8X04_01455</name>
</gene>
<comment type="caution">
    <text evidence="3">The sequence shown here is derived from an EMBL/GenBank/DDBJ whole genome shotgun (WGS) entry which is preliminary data.</text>
</comment>
<evidence type="ECO:0000313" key="3">
    <source>
        <dbReference type="EMBL" id="PAK97273.1"/>
    </source>
</evidence>
<name>A0A269ZHL5_9MICO</name>
<dbReference type="PROSITE" id="PS50995">
    <property type="entry name" value="HTH_MARR_2"/>
    <property type="match status" value="1"/>
</dbReference>
<dbReference type="InterPro" id="IPR000835">
    <property type="entry name" value="HTH_MarR-typ"/>
</dbReference>
<dbReference type="PRINTS" id="PR00598">
    <property type="entry name" value="HTHMARR"/>
</dbReference>
<dbReference type="AlphaFoldDB" id="A0A269ZHL5"/>
<dbReference type="Proteomes" id="UP000216867">
    <property type="component" value="Unassembled WGS sequence"/>
</dbReference>
<dbReference type="PANTHER" id="PTHR33164">
    <property type="entry name" value="TRANSCRIPTIONAL REGULATOR, MARR FAMILY"/>
    <property type="match status" value="1"/>
</dbReference>
<dbReference type="PANTHER" id="PTHR33164:SF43">
    <property type="entry name" value="HTH-TYPE TRANSCRIPTIONAL REPRESSOR YETL"/>
    <property type="match status" value="1"/>
</dbReference>
<organism evidence="3 4">
    <name type="scientific">Brevibacterium casei</name>
    <dbReference type="NCBI Taxonomy" id="33889"/>
    <lineage>
        <taxon>Bacteria</taxon>
        <taxon>Bacillati</taxon>
        <taxon>Actinomycetota</taxon>
        <taxon>Actinomycetes</taxon>
        <taxon>Micrococcales</taxon>
        <taxon>Brevibacteriaceae</taxon>
        <taxon>Brevibacterium</taxon>
    </lineage>
</organism>
<reference evidence="3 4" key="1">
    <citation type="submission" date="2017-04" db="EMBL/GenBank/DDBJ databases">
        <title>Kefir bacterial isolates.</title>
        <authorList>
            <person name="Kim Y."/>
            <person name="Blasche S."/>
            <person name="Patil K.R."/>
        </authorList>
    </citation>
    <scope>NUCLEOTIDE SEQUENCE [LARGE SCALE GENOMIC DNA]</scope>
    <source>
        <strain evidence="3 4">OG2</strain>
    </source>
</reference>
<dbReference type="GO" id="GO:0003700">
    <property type="term" value="F:DNA-binding transcription factor activity"/>
    <property type="evidence" value="ECO:0007669"/>
    <property type="project" value="InterPro"/>
</dbReference>
<evidence type="ECO:0000313" key="4">
    <source>
        <dbReference type="Proteomes" id="UP000216867"/>
    </source>
</evidence>
<sequence>MRTSVVRCPWAPHEQPGMGKLRGCIRAHSEGRCQCCRETGPWELWTVPLNNEIVVRATKVGKSSLARSSQTLGRTPRRISLHRHLRRSRHGPRTPPIPTFVRPRRRRTGRRPMNETTPVSSILKRIAPIQLAAWRLMMEKHQDFMQQFEIGFRDRHNLTLNEFDTLINTPPDEQIRHRDLLRSMVLSRSALSRLLRRLEARRLVIQSPDPEDQRGVLVELTEAGRKLREESAQTNAEIIFAGFSGLTASEADELFSLVSKIRPIQPSDHIAEAAEGN</sequence>
<dbReference type="GO" id="GO:0006950">
    <property type="term" value="P:response to stress"/>
    <property type="evidence" value="ECO:0007669"/>
    <property type="project" value="TreeGrafter"/>
</dbReference>
<evidence type="ECO:0000259" key="2">
    <source>
        <dbReference type="PROSITE" id="PS50995"/>
    </source>
</evidence>
<dbReference type="Pfam" id="PF12802">
    <property type="entry name" value="MarR_2"/>
    <property type="match status" value="1"/>
</dbReference>
<dbReference type="InterPro" id="IPR036390">
    <property type="entry name" value="WH_DNA-bd_sf"/>
</dbReference>
<dbReference type="EMBL" id="NCWY01000001">
    <property type="protein sequence ID" value="PAK97273.1"/>
    <property type="molecule type" value="Genomic_DNA"/>
</dbReference>
<evidence type="ECO:0000256" key="1">
    <source>
        <dbReference type="SAM" id="MobiDB-lite"/>
    </source>
</evidence>
<dbReference type="InterPro" id="IPR036388">
    <property type="entry name" value="WH-like_DNA-bd_sf"/>
</dbReference>
<dbReference type="InterPro" id="IPR039422">
    <property type="entry name" value="MarR/SlyA-like"/>
</dbReference>
<dbReference type="Gene3D" id="1.10.10.10">
    <property type="entry name" value="Winged helix-like DNA-binding domain superfamily/Winged helix DNA-binding domain"/>
    <property type="match status" value="1"/>
</dbReference>
<protein>
    <recommendedName>
        <fullName evidence="2">HTH marR-type domain-containing protein</fullName>
    </recommendedName>
</protein>
<dbReference type="SUPFAM" id="SSF46785">
    <property type="entry name" value="Winged helix' DNA-binding domain"/>
    <property type="match status" value="1"/>
</dbReference>
<accession>A0A269ZHL5</accession>
<feature type="region of interest" description="Disordered" evidence="1">
    <location>
        <begin position="84"/>
        <end position="118"/>
    </location>
</feature>
<feature type="domain" description="HTH marR-type" evidence="2">
    <location>
        <begin position="116"/>
        <end position="263"/>
    </location>
</feature>
<dbReference type="SMART" id="SM00347">
    <property type="entry name" value="HTH_MARR"/>
    <property type="match status" value="1"/>
</dbReference>